<keyword evidence="8" id="KW-1185">Reference proteome</keyword>
<dbReference type="GO" id="GO:0030975">
    <property type="term" value="F:thiamine binding"/>
    <property type="evidence" value="ECO:0007669"/>
    <property type="project" value="InterPro"/>
</dbReference>
<accession>A0A1G9V9P4</accession>
<dbReference type="GO" id="GO:0004788">
    <property type="term" value="F:thiamine diphosphokinase activity"/>
    <property type="evidence" value="ECO:0007669"/>
    <property type="project" value="UniProtKB-UniRule"/>
</dbReference>
<dbReference type="GO" id="GO:0005524">
    <property type="term" value="F:ATP binding"/>
    <property type="evidence" value="ECO:0007669"/>
    <property type="project" value="UniProtKB-KW"/>
</dbReference>
<dbReference type="NCBIfam" id="TIGR01378">
    <property type="entry name" value="thi_PPkinase"/>
    <property type="match status" value="1"/>
</dbReference>
<dbReference type="Proteomes" id="UP000187651">
    <property type="component" value="Unassembled WGS sequence"/>
</dbReference>
<evidence type="ECO:0000313" key="7">
    <source>
        <dbReference type="EMBL" id="SDM68615.1"/>
    </source>
</evidence>
<dbReference type="PANTHER" id="PTHR41299">
    <property type="entry name" value="THIAMINE PYROPHOSPHOKINASE"/>
    <property type="match status" value="1"/>
</dbReference>
<dbReference type="RefSeq" id="WP_083330268.1">
    <property type="nucleotide sequence ID" value="NZ_FNHZ01000002.1"/>
</dbReference>
<dbReference type="Pfam" id="PF04265">
    <property type="entry name" value="TPK_B1_binding"/>
    <property type="match status" value="1"/>
</dbReference>
<dbReference type="EC" id="2.7.6.2" evidence="5"/>
<dbReference type="SMART" id="SM00983">
    <property type="entry name" value="TPK_B1_binding"/>
    <property type="match status" value="1"/>
</dbReference>
<dbReference type="CDD" id="cd07995">
    <property type="entry name" value="TPK"/>
    <property type="match status" value="1"/>
</dbReference>
<keyword evidence="3 7" id="KW-0418">Kinase</keyword>
<evidence type="ECO:0000259" key="6">
    <source>
        <dbReference type="SMART" id="SM00983"/>
    </source>
</evidence>
<gene>
    <name evidence="7" type="ORF">SAMN05216544_0862</name>
</gene>
<dbReference type="InterPro" id="IPR053149">
    <property type="entry name" value="TPK"/>
</dbReference>
<sequence>MQTDYIDKLLIVTGGSLDIDWAKSFLKDNNYDYIIAADSGLSHIKNLGLVPNFILGDYDSVDPEVLEYFKGFDIKTYPREKDYTDTHLALITAIKLSPRHITILGATGSRLDHSLTSIGNLKALLDLDISAEIVDPHNKIYLVAEGEKHIIRKSEQYGDYVSLQPLGDKMLISLEGFYYPLEKCEVKTGLSLTQSNEISADEGVITVFEGIAIVVEARD</sequence>
<name>A0A1G9V9P4_9FIRM</name>
<organism evidence="7 8">
    <name type="scientific">Lachnospira pectinoschiza</name>
    <dbReference type="NCBI Taxonomy" id="28052"/>
    <lineage>
        <taxon>Bacteria</taxon>
        <taxon>Bacillati</taxon>
        <taxon>Bacillota</taxon>
        <taxon>Clostridia</taxon>
        <taxon>Lachnospirales</taxon>
        <taxon>Lachnospiraceae</taxon>
        <taxon>Lachnospira</taxon>
    </lineage>
</organism>
<dbReference type="AlphaFoldDB" id="A0A1G9V9P4"/>
<evidence type="ECO:0000313" key="8">
    <source>
        <dbReference type="Proteomes" id="UP000187651"/>
    </source>
</evidence>
<dbReference type="InterPro" id="IPR036759">
    <property type="entry name" value="TPK_catalytic_sf"/>
</dbReference>
<protein>
    <recommendedName>
        <fullName evidence="5">Thiamine diphosphokinase</fullName>
        <ecNumber evidence="5">2.7.6.2</ecNumber>
    </recommendedName>
</protein>
<evidence type="ECO:0000256" key="3">
    <source>
        <dbReference type="ARBA" id="ARBA00022777"/>
    </source>
</evidence>
<evidence type="ECO:0000256" key="1">
    <source>
        <dbReference type="ARBA" id="ARBA00022679"/>
    </source>
</evidence>
<evidence type="ECO:0000256" key="2">
    <source>
        <dbReference type="ARBA" id="ARBA00022741"/>
    </source>
</evidence>
<dbReference type="InterPro" id="IPR036371">
    <property type="entry name" value="TPK_B1-bd_sf"/>
</dbReference>
<dbReference type="GO" id="GO:0016301">
    <property type="term" value="F:kinase activity"/>
    <property type="evidence" value="ECO:0007669"/>
    <property type="project" value="UniProtKB-KW"/>
</dbReference>
<keyword evidence="2" id="KW-0547">Nucleotide-binding</keyword>
<keyword evidence="1" id="KW-0808">Transferase</keyword>
<evidence type="ECO:0000256" key="5">
    <source>
        <dbReference type="NCBIfam" id="TIGR01378"/>
    </source>
</evidence>
<dbReference type="OrthoDB" id="9804377at2"/>
<dbReference type="PANTHER" id="PTHR41299:SF1">
    <property type="entry name" value="THIAMINE PYROPHOSPHOKINASE"/>
    <property type="match status" value="1"/>
</dbReference>
<dbReference type="Gene3D" id="3.40.50.10240">
    <property type="entry name" value="Thiamin pyrophosphokinase, catalytic domain"/>
    <property type="match status" value="1"/>
</dbReference>
<feature type="domain" description="Thiamin pyrophosphokinase thiamin-binding" evidence="6">
    <location>
        <begin position="147"/>
        <end position="213"/>
    </location>
</feature>
<dbReference type="SUPFAM" id="SSF63999">
    <property type="entry name" value="Thiamin pyrophosphokinase, catalytic domain"/>
    <property type="match status" value="1"/>
</dbReference>
<proteinExistence type="predicted"/>
<dbReference type="Pfam" id="PF04263">
    <property type="entry name" value="TPK_catalytic"/>
    <property type="match status" value="1"/>
</dbReference>
<dbReference type="SUPFAM" id="SSF63862">
    <property type="entry name" value="Thiamin pyrophosphokinase, substrate-binding domain"/>
    <property type="match status" value="1"/>
</dbReference>
<keyword evidence="4" id="KW-0067">ATP-binding</keyword>
<reference evidence="8" key="1">
    <citation type="submission" date="2016-10" db="EMBL/GenBank/DDBJ databases">
        <authorList>
            <person name="Varghese N."/>
            <person name="Submissions S."/>
        </authorList>
    </citation>
    <scope>NUCLEOTIDE SEQUENCE [LARGE SCALE GENOMIC DNA]</scope>
    <source>
        <strain evidence="8">M83</strain>
    </source>
</reference>
<dbReference type="EMBL" id="FNHZ01000002">
    <property type="protein sequence ID" value="SDM68615.1"/>
    <property type="molecule type" value="Genomic_DNA"/>
</dbReference>
<dbReference type="GO" id="GO:0006772">
    <property type="term" value="P:thiamine metabolic process"/>
    <property type="evidence" value="ECO:0007669"/>
    <property type="project" value="UniProtKB-UniRule"/>
</dbReference>
<dbReference type="InterPro" id="IPR007373">
    <property type="entry name" value="Thiamin_PyroPKinase_B1-bd"/>
</dbReference>
<evidence type="ECO:0000256" key="4">
    <source>
        <dbReference type="ARBA" id="ARBA00022840"/>
    </source>
</evidence>
<dbReference type="GO" id="GO:0009229">
    <property type="term" value="P:thiamine diphosphate biosynthetic process"/>
    <property type="evidence" value="ECO:0007669"/>
    <property type="project" value="InterPro"/>
</dbReference>
<dbReference type="InterPro" id="IPR006282">
    <property type="entry name" value="Thi_PPkinase"/>
</dbReference>
<dbReference type="InterPro" id="IPR007371">
    <property type="entry name" value="TPK_catalytic"/>
</dbReference>